<dbReference type="EMBL" id="CAXDID020000374">
    <property type="protein sequence ID" value="CAL6083765.1"/>
    <property type="molecule type" value="Genomic_DNA"/>
</dbReference>
<accession>A0AA86R6L5</accession>
<dbReference type="PANTHER" id="PTHR12496">
    <property type="entry name" value="CGI-41 METHYLTRANSFERASE"/>
    <property type="match status" value="1"/>
</dbReference>
<feature type="domain" description="Methyltransferase" evidence="1">
    <location>
        <begin position="139"/>
        <end position="322"/>
    </location>
</feature>
<dbReference type="GO" id="GO:0032259">
    <property type="term" value="P:methylation"/>
    <property type="evidence" value="ECO:0007669"/>
    <property type="project" value="UniProtKB-KW"/>
</dbReference>
<dbReference type="Pfam" id="PF13679">
    <property type="entry name" value="Methyltransf_32"/>
    <property type="match status" value="1"/>
</dbReference>
<dbReference type="InterPro" id="IPR052220">
    <property type="entry name" value="METTL25"/>
</dbReference>
<dbReference type="SUPFAM" id="SSF53335">
    <property type="entry name" value="S-adenosyl-L-methionine-dependent methyltransferases"/>
    <property type="match status" value="1"/>
</dbReference>
<keyword evidence="4" id="KW-1185">Reference proteome</keyword>
<reference evidence="2" key="1">
    <citation type="submission" date="2023-06" db="EMBL/GenBank/DDBJ databases">
        <authorList>
            <person name="Kurt Z."/>
        </authorList>
    </citation>
    <scope>NUCLEOTIDE SEQUENCE</scope>
</reference>
<reference evidence="3 4" key="2">
    <citation type="submission" date="2024-07" db="EMBL/GenBank/DDBJ databases">
        <authorList>
            <person name="Akdeniz Z."/>
        </authorList>
    </citation>
    <scope>NUCLEOTIDE SEQUENCE [LARGE SCALE GENOMIC DNA]</scope>
</reference>
<dbReference type="CDD" id="cd02440">
    <property type="entry name" value="AdoMet_MTases"/>
    <property type="match status" value="1"/>
</dbReference>
<comment type="caution">
    <text evidence="2">The sequence shown here is derived from an EMBL/GenBank/DDBJ whole genome shotgun (WGS) entry which is preliminary data.</text>
</comment>
<evidence type="ECO:0000313" key="4">
    <source>
        <dbReference type="Proteomes" id="UP001642409"/>
    </source>
</evidence>
<dbReference type="InterPro" id="IPR025714">
    <property type="entry name" value="Methyltranfer_dom"/>
</dbReference>
<keyword evidence="2" id="KW-0808">Transferase</keyword>
<protein>
    <submittedName>
        <fullName evidence="2">Methyltransferase domain-containing protein</fullName>
    </submittedName>
    <submittedName>
        <fullName evidence="3">Methyltransferase_domain-containing protein</fullName>
    </submittedName>
</protein>
<sequence>MHTLFPGNDTQIEINDAMIAEYYQKIDLYTKKYKEQITAFCTDLYAYDHYKHYPSEIQADVMTTFKTEKNYNMVVSQSKCDSQFNSEYFKQFIEDSHQLIIPRKLMKKQNINSEYKSLIDSIDEDKAQQTLLFQQYFTQRTANDTIYLDLGAGKGYLSSFLAFDCNQKIVSIEASEKHAISLAKRIYSLTQRNQLYSPIFKYIKDDNFILEPAQHANLKLATAFVDTATDPDVLLHNAFTLKDFVRAQLSKSMEQEHRKHSQIQGKMGISTSQLHQFQKTSNKYTVLGLHACGDLSVTCLRLLSLPNVRSVFTVPCCYPHLTDNSFPLFQFTAKIISNLKTDNNLSTVKLGLPKQLLNYACTGFDEPVENARETVFKFHQRGILEKCRLKNKQVAEKRAFKPGSGTEWVQKCVQEEGENISNQEIKEIEEKCEEIKWAMNAHLIFRQISGQVLESMILVDRLLWMRAQKYQAQIDWCMGGQSGRGFVLWAQKE</sequence>
<dbReference type="InterPro" id="IPR029063">
    <property type="entry name" value="SAM-dependent_MTases_sf"/>
</dbReference>
<name>A0AA86R6L5_9EUKA</name>
<dbReference type="GO" id="GO:0008168">
    <property type="term" value="F:methyltransferase activity"/>
    <property type="evidence" value="ECO:0007669"/>
    <property type="project" value="UniProtKB-KW"/>
</dbReference>
<evidence type="ECO:0000313" key="3">
    <source>
        <dbReference type="EMBL" id="CAL6083765.1"/>
    </source>
</evidence>
<organism evidence="2">
    <name type="scientific">Hexamita inflata</name>
    <dbReference type="NCBI Taxonomy" id="28002"/>
    <lineage>
        <taxon>Eukaryota</taxon>
        <taxon>Metamonada</taxon>
        <taxon>Diplomonadida</taxon>
        <taxon>Hexamitidae</taxon>
        <taxon>Hexamitinae</taxon>
        <taxon>Hexamita</taxon>
    </lineage>
</organism>
<keyword evidence="2" id="KW-0489">Methyltransferase</keyword>
<proteinExistence type="predicted"/>
<dbReference type="EMBL" id="CATOUU010001108">
    <property type="protein sequence ID" value="CAI9972376.1"/>
    <property type="molecule type" value="Genomic_DNA"/>
</dbReference>
<evidence type="ECO:0000313" key="2">
    <source>
        <dbReference type="EMBL" id="CAI9972376.1"/>
    </source>
</evidence>
<dbReference type="AlphaFoldDB" id="A0AA86R6L5"/>
<evidence type="ECO:0000259" key="1">
    <source>
        <dbReference type="Pfam" id="PF13679"/>
    </source>
</evidence>
<dbReference type="PANTHER" id="PTHR12496:SF0">
    <property type="entry name" value="METHYLTRANSFERASE DOMAIN-CONTAINING PROTEIN"/>
    <property type="match status" value="1"/>
</dbReference>
<dbReference type="Proteomes" id="UP001642409">
    <property type="component" value="Unassembled WGS sequence"/>
</dbReference>
<gene>
    <name evidence="2" type="ORF">HINF_LOCUS60021</name>
    <name evidence="3" type="ORF">HINF_LOCUS61882</name>
</gene>
<dbReference type="Gene3D" id="3.40.50.150">
    <property type="entry name" value="Vaccinia Virus protein VP39"/>
    <property type="match status" value="1"/>
</dbReference>